<organism evidence="3 4">
    <name type="scientific">Dialister hominis</name>
    <dbReference type="NCBI Taxonomy" id="2582419"/>
    <lineage>
        <taxon>Bacteria</taxon>
        <taxon>Bacillati</taxon>
        <taxon>Bacillota</taxon>
        <taxon>Negativicutes</taxon>
        <taxon>Veillonellales</taxon>
        <taxon>Veillonellaceae</taxon>
        <taxon>Dialister</taxon>
    </lineage>
</organism>
<dbReference type="PANTHER" id="PTHR43048">
    <property type="entry name" value="METHYLMALONYL-COA EPIMERASE"/>
    <property type="match status" value="1"/>
</dbReference>
<keyword evidence="1" id="KW-0479">Metal-binding</keyword>
<dbReference type="InterPro" id="IPR051785">
    <property type="entry name" value="MMCE/EMCE_epimerase"/>
</dbReference>
<dbReference type="InterPro" id="IPR037523">
    <property type="entry name" value="VOC_core"/>
</dbReference>
<dbReference type="PANTHER" id="PTHR43048:SF3">
    <property type="entry name" value="METHYLMALONYL-COA EPIMERASE, MITOCHONDRIAL"/>
    <property type="match status" value="1"/>
</dbReference>
<dbReference type="KEGG" id="dho:Dia5BBH33_14350"/>
<evidence type="ECO:0000313" key="3">
    <source>
        <dbReference type="EMBL" id="BBK25500.1"/>
    </source>
</evidence>
<proteinExistence type="predicted"/>
<name>A0A8D4UV11_9FIRM</name>
<gene>
    <name evidence="3" type="ORF">Dia5BBH33_14350</name>
</gene>
<dbReference type="Proteomes" id="UP000320585">
    <property type="component" value="Chromosome"/>
</dbReference>
<dbReference type="InterPro" id="IPR029068">
    <property type="entry name" value="Glyas_Bleomycin-R_OHBP_Dase"/>
</dbReference>
<feature type="domain" description="VOC" evidence="2">
    <location>
        <begin position="7"/>
        <end position="142"/>
    </location>
</feature>
<evidence type="ECO:0000256" key="1">
    <source>
        <dbReference type="ARBA" id="ARBA00022723"/>
    </source>
</evidence>
<evidence type="ECO:0000259" key="2">
    <source>
        <dbReference type="PROSITE" id="PS51819"/>
    </source>
</evidence>
<dbReference type="Gene3D" id="3.10.180.10">
    <property type="entry name" value="2,3-Dihydroxybiphenyl 1,2-Dioxygenase, domain 1"/>
    <property type="match status" value="1"/>
</dbReference>
<dbReference type="EMBL" id="AP019697">
    <property type="protein sequence ID" value="BBK25500.1"/>
    <property type="molecule type" value="Genomic_DNA"/>
</dbReference>
<accession>A0A8D4UV11</accession>
<dbReference type="GO" id="GO:0046872">
    <property type="term" value="F:metal ion binding"/>
    <property type="evidence" value="ECO:0007669"/>
    <property type="project" value="UniProtKB-KW"/>
</dbReference>
<dbReference type="Pfam" id="PF13669">
    <property type="entry name" value="Glyoxalase_4"/>
    <property type="match status" value="1"/>
</dbReference>
<dbReference type="OrthoDB" id="9788468at2"/>
<dbReference type="PROSITE" id="PS51819">
    <property type="entry name" value="VOC"/>
    <property type="match status" value="1"/>
</dbReference>
<evidence type="ECO:0000313" key="4">
    <source>
        <dbReference type="Proteomes" id="UP000320585"/>
    </source>
</evidence>
<dbReference type="SUPFAM" id="SSF54593">
    <property type="entry name" value="Glyoxalase/Bleomycin resistance protein/Dihydroxybiphenyl dioxygenase"/>
    <property type="match status" value="1"/>
</dbReference>
<dbReference type="GO" id="GO:0004493">
    <property type="term" value="F:methylmalonyl-CoA epimerase activity"/>
    <property type="evidence" value="ECO:0007669"/>
    <property type="project" value="TreeGrafter"/>
</dbReference>
<protein>
    <submittedName>
        <fullName evidence="3">Methylmalonyl-CoA epimerase</fullName>
    </submittedName>
</protein>
<sequence>MAFKVLCVDHVGVAVKDLALIKQQMKDILGLDPSLPDETVEDQHVTTSFFKPSPQTEACELEFLGSTTPDGPIARFIEKSNGGKNGFQHVALRVDDIEACLADLQAKEVPLIDKKWRVGAGGCHIAFLHPKATGLLLELTERPGGPSFNK</sequence>
<dbReference type="AlphaFoldDB" id="A0A8D4UV11"/>
<dbReference type="RefSeq" id="WP_022382349.1">
    <property type="nucleotide sequence ID" value="NZ_AP019697.1"/>
</dbReference>
<dbReference type="GeneID" id="92716661"/>
<keyword evidence="4" id="KW-1185">Reference proteome</keyword>
<reference evidence="4" key="1">
    <citation type="submission" date="2019-05" db="EMBL/GenBank/DDBJ databases">
        <title>Complete genome sequencing of Dialister sp. strain 5BBH33.</title>
        <authorList>
            <person name="Sakamoto M."/>
            <person name="Murakami T."/>
            <person name="Mori H."/>
        </authorList>
    </citation>
    <scope>NUCLEOTIDE SEQUENCE [LARGE SCALE GENOMIC DNA]</scope>
    <source>
        <strain evidence="4">5BBH33</strain>
    </source>
</reference>
<dbReference type="GO" id="GO:0046491">
    <property type="term" value="P:L-methylmalonyl-CoA metabolic process"/>
    <property type="evidence" value="ECO:0007669"/>
    <property type="project" value="TreeGrafter"/>
</dbReference>